<keyword evidence="3 5" id="KW-1133">Transmembrane helix</keyword>
<feature type="transmembrane region" description="Helical" evidence="5">
    <location>
        <begin position="38"/>
        <end position="60"/>
    </location>
</feature>
<evidence type="ECO:0000256" key="5">
    <source>
        <dbReference type="SAM" id="Phobius"/>
    </source>
</evidence>
<dbReference type="Proteomes" id="UP000291101">
    <property type="component" value="Unassembled WGS sequence"/>
</dbReference>
<dbReference type="CDD" id="cd02432">
    <property type="entry name" value="Nodulin-21_like_1"/>
    <property type="match status" value="1"/>
</dbReference>
<evidence type="ECO:0000313" key="7">
    <source>
        <dbReference type="Proteomes" id="UP000291101"/>
    </source>
</evidence>
<dbReference type="GO" id="GO:0012505">
    <property type="term" value="C:endomembrane system"/>
    <property type="evidence" value="ECO:0007669"/>
    <property type="project" value="UniProtKB-SubCell"/>
</dbReference>
<proteinExistence type="predicted"/>
<dbReference type="AlphaFoldDB" id="A0A4Q2SIQ2"/>
<keyword evidence="2 5" id="KW-0812">Transmembrane</keyword>
<feature type="transmembrane region" description="Helical" evidence="5">
    <location>
        <begin position="167"/>
        <end position="184"/>
    </location>
</feature>
<dbReference type="OrthoDB" id="188924at2"/>
<dbReference type="PANTHER" id="PTHR31851">
    <property type="entry name" value="FE(2+)/MN(2+) TRANSPORTER PCL1"/>
    <property type="match status" value="1"/>
</dbReference>
<evidence type="ECO:0000313" key="6">
    <source>
        <dbReference type="EMBL" id="RYC03829.1"/>
    </source>
</evidence>
<keyword evidence="4 5" id="KW-0472">Membrane</keyword>
<reference evidence="6 7" key="1">
    <citation type="submission" date="2019-01" db="EMBL/GenBank/DDBJ databases">
        <title>Novel species of Nocardioides.</title>
        <authorList>
            <person name="Liu Q."/>
            <person name="X Y.-H."/>
        </authorList>
    </citation>
    <scope>NUCLEOTIDE SEQUENCE [LARGE SCALE GENOMIC DNA]</scope>
    <source>
        <strain evidence="6 7">HLT2-9</strain>
    </source>
</reference>
<protein>
    <submittedName>
        <fullName evidence="6">VIT family protein</fullName>
    </submittedName>
</protein>
<gene>
    <name evidence="6" type="ORF">EUA94_21370</name>
</gene>
<name>A0A4Q2SIQ2_9ACTN</name>
<dbReference type="Pfam" id="PF01988">
    <property type="entry name" value="VIT1"/>
    <property type="match status" value="1"/>
</dbReference>
<comment type="caution">
    <text evidence="6">The sequence shown here is derived from an EMBL/GenBank/DDBJ whole genome shotgun (WGS) entry which is preliminary data.</text>
</comment>
<dbReference type="InterPro" id="IPR008217">
    <property type="entry name" value="Ccc1_fam"/>
</dbReference>
<keyword evidence="7" id="KW-1185">Reference proteome</keyword>
<evidence type="ECO:0000256" key="3">
    <source>
        <dbReference type="ARBA" id="ARBA00022989"/>
    </source>
</evidence>
<organism evidence="6 7">
    <name type="scientific">Nocardioides zhouii</name>
    <dbReference type="NCBI Taxonomy" id="1168729"/>
    <lineage>
        <taxon>Bacteria</taxon>
        <taxon>Bacillati</taxon>
        <taxon>Actinomycetota</taxon>
        <taxon>Actinomycetes</taxon>
        <taxon>Propionibacteriales</taxon>
        <taxon>Nocardioidaceae</taxon>
        <taxon>Nocardioides</taxon>
    </lineage>
</organism>
<sequence>MAPRLNWLRAGVLGANDGIVSTAGLVVGVAGATTARGAIFTAGLAGLVAGAVSMALGEYISVSSQRDSERAQLALERRELETNPEHELVELTDMYRAKGLSDTTALLVATELTAHDVMAAHADAELHIDPNELTNARHAAAASAVAFTLGALLPLVAILLAPGAIRVPVTVVVVLVALALTGVLSSRIGGSRARIAVIRVVAGGAAGLALTYAIGRLFGTALT</sequence>
<evidence type="ECO:0000256" key="1">
    <source>
        <dbReference type="ARBA" id="ARBA00004127"/>
    </source>
</evidence>
<evidence type="ECO:0000256" key="2">
    <source>
        <dbReference type="ARBA" id="ARBA00022692"/>
    </source>
</evidence>
<dbReference type="GO" id="GO:0030026">
    <property type="term" value="P:intracellular manganese ion homeostasis"/>
    <property type="evidence" value="ECO:0007669"/>
    <property type="project" value="InterPro"/>
</dbReference>
<accession>A0A4Q2SIQ2</accession>
<feature type="transmembrane region" description="Helical" evidence="5">
    <location>
        <begin position="12"/>
        <end position="32"/>
    </location>
</feature>
<evidence type="ECO:0000256" key="4">
    <source>
        <dbReference type="ARBA" id="ARBA00023136"/>
    </source>
</evidence>
<dbReference type="EMBL" id="SDWV01000034">
    <property type="protein sequence ID" value="RYC03829.1"/>
    <property type="molecule type" value="Genomic_DNA"/>
</dbReference>
<comment type="subcellular location">
    <subcellularLocation>
        <location evidence="1">Endomembrane system</location>
        <topology evidence="1">Multi-pass membrane protein</topology>
    </subcellularLocation>
</comment>
<dbReference type="GO" id="GO:0005384">
    <property type="term" value="F:manganese ion transmembrane transporter activity"/>
    <property type="evidence" value="ECO:0007669"/>
    <property type="project" value="InterPro"/>
</dbReference>
<feature type="transmembrane region" description="Helical" evidence="5">
    <location>
        <begin position="196"/>
        <end position="215"/>
    </location>
</feature>
<feature type="transmembrane region" description="Helical" evidence="5">
    <location>
        <begin position="139"/>
        <end position="161"/>
    </location>
</feature>